<evidence type="ECO:0000313" key="8">
    <source>
        <dbReference type="EMBL" id="GFA54057.1"/>
    </source>
</evidence>
<protein>
    <recommendedName>
        <fullName evidence="7">RNA-binding S4 domain-containing protein</fullName>
    </recommendedName>
</protein>
<dbReference type="InterPro" id="IPR050343">
    <property type="entry name" value="RsuA_PseudoU_synthase"/>
</dbReference>
<dbReference type="AlphaFoldDB" id="A0A699JRR5"/>
<dbReference type="GO" id="GO:0009982">
    <property type="term" value="F:pseudouridine synthase activity"/>
    <property type="evidence" value="ECO:0007669"/>
    <property type="project" value="InterPro"/>
</dbReference>
<evidence type="ECO:0000256" key="6">
    <source>
        <dbReference type="SAM" id="MobiDB-lite"/>
    </source>
</evidence>
<keyword evidence="4" id="KW-0413">Isomerase</keyword>
<dbReference type="Pfam" id="PF01479">
    <property type="entry name" value="S4"/>
    <property type="match status" value="1"/>
</dbReference>
<dbReference type="GO" id="GO:0001522">
    <property type="term" value="P:pseudouridine synthesis"/>
    <property type="evidence" value="ECO:0007669"/>
    <property type="project" value="InterPro"/>
</dbReference>
<dbReference type="InterPro" id="IPR036986">
    <property type="entry name" value="S4_RNA-bd_sf"/>
</dbReference>
<keyword evidence="2" id="KW-0698">rRNA processing</keyword>
<dbReference type="InterPro" id="IPR042092">
    <property type="entry name" value="PsdUridine_s_RsuA/RluB/E/F_cat"/>
</dbReference>
<keyword evidence="3 5" id="KW-0694">RNA-binding</keyword>
<dbReference type="GO" id="GO:0003723">
    <property type="term" value="F:RNA binding"/>
    <property type="evidence" value="ECO:0007669"/>
    <property type="project" value="UniProtKB-KW"/>
</dbReference>
<dbReference type="InterPro" id="IPR020094">
    <property type="entry name" value="TruA/RsuA/RluB/E/F_N"/>
</dbReference>
<dbReference type="SUPFAM" id="SSF55120">
    <property type="entry name" value="Pseudouridine synthase"/>
    <property type="match status" value="1"/>
</dbReference>
<dbReference type="NCBIfam" id="NF007976">
    <property type="entry name" value="PRK10700.1"/>
    <property type="match status" value="1"/>
</dbReference>
<dbReference type="PROSITE" id="PS01149">
    <property type="entry name" value="PSI_RSU"/>
    <property type="match status" value="1"/>
</dbReference>
<evidence type="ECO:0000259" key="7">
    <source>
        <dbReference type="SMART" id="SM00363"/>
    </source>
</evidence>
<name>A0A699JRR5_TANCI</name>
<feature type="compositionally biased region" description="Basic and acidic residues" evidence="6">
    <location>
        <begin position="269"/>
        <end position="278"/>
    </location>
</feature>
<dbReference type="EMBL" id="BKCJ010442086">
    <property type="protein sequence ID" value="GFA54057.1"/>
    <property type="molecule type" value="Genomic_DNA"/>
</dbReference>
<dbReference type="InterPro" id="IPR020103">
    <property type="entry name" value="PsdUridine_synth_cat_dom_sf"/>
</dbReference>
<dbReference type="GO" id="GO:0006364">
    <property type="term" value="P:rRNA processing"/>
    <property type="evidence" value="ECO:0007669"/>
    <property type="project" value="UniProtKB-KW"/>
</dbReference>
<comment type="caution">
    <text evidence="8">The sequence shown here is derived from an EMBL/GenBank/DDBJ whole genome shotgun (WGS) entry which is preliminary data.</text>
</comment>
<dbReference type="InterPro" id="IPR018496">
    <property type="entry name" value="PsdUridine_synth_RsuA/RluB_CS"/>
</dbReference>
<dbReference type="CDD" id="cd00165">
    <property type="entry name" value="S4"/>
    <property type="match status" value="1"/>
</dbReference>
<gene>
    <name evidence="8" type="ORF">Tci_626029</name>
</gene>
<organism evidence="8">
    <name type="scientific">Tanacetum cinerariifolium</name>
    <name type="common">Dalmatian daisy</name>
    <name type="synonym">Chrysanthemum cinerariifolium</name>
    <dbReference type="NCBI Taxonomy" id="118510"/>
    <lineage>
        <taxon>Eukaryota</taxon>
        <taxon>Viridiplantae</taxon>
        <taxon>Streptophyta</taxon>
        <taxon>Embryophyta</taxon>
        <taxon>Tracheophyta</taxon>
        <taxon>Spermatophyta</taxon>
        <taxon>Magnoliopsida</taxon>
        <taxon>eudicotyledons</taxon>
        <taxon>Gunneridae</taxon>
        <taxon>Pentapetalae</taxon>
        <taxon>asterids</taxon>
        <taxon>campanulids</taxon>
        <taxon>Asterales</taxon>
        <taxon>Asteraceae</taxon>
        <taxon>Asteroideae</taxon>
        <taxon>Anthemideae</taxon>
        <taxon>Anthemidinae</taxon>
        <taxon>Tanacetum</taxon>
    </lineage>
</organism>
<accession>A0A699JRR5</accession>
<comment type="similarity">
    <text evidence="1">Belongs to the pseudouridine synthase RsuA family.</text>
</comment>
<evidence type="ECO:0000256" key="1">
    <source>
        <dbReference type="ARBA" id="ARBA00008348"/>
    </source>
</evidence>
<dbReference type="SMART" id="SM00363">
    <property type="entry name" value="S4"/>
    <property type="match status" value="1"/>
</dbReference>
<dbReference type="CDD" id="cd02556">
    <property type="entry name" value="PseudoU_synth_RluB"/>
    <property type="match status" value="1"/>
</dbReference>
<feature type="compositionally biased region" description="Basic and acidic residues" evidence="6">
    <location>
        <begin position="387"/>
        <end position="403"/>
    </location>
</feature>
<dbReference type="FunFam" id="3.30.70.580:FF:000009">
    <property type="entry name" value="Pseudouridine synthase"/>
    <property type="match status" value="1"/>
</dbReference>
<dbReference type="SUPFAM" id="SSF55174">
    <property type="entry name" value="Alpha-L RNA-binding motif"/>
    <property type="match status" value="1"/>
</dbReference>
<proteinExistence type="inferred from homology"/>
<dbReference type="GO" id="GO:0005829">
    <property type="term" value="C:cytosol"/>
    <property type="evidence" value="ECO:0007669"/>
    <property type="project" value="UniProtKB-ARBA"/>
</dbReference>
<dbReference type="Pfam" id="PF00849">
    <property type="entry name" value="PseudoU_synth_2"/>
    <property type="match status" value="1"/>
</dbReference>
<dbReference type="PANTHER" id="PTHR47683">
    <property type="entry name" value="PSEUDOURIDINE SYNTHASE FAMILY PROTEIN-RELATED"/>
    <property type="match status" value="1"/>
</dbReference>
<dbReference type="PANTHER" id="PTHR47683:SF3">
    <property type="entry name" value="RIBOSOMAL LARGE SUBUNIT PSEUDOURIDINE SYNTHASE B"/>
    <property type="match status" value="1"/>
</dbReference>
<evidence type="ECO:0000256" key="3">
    <source>
        <dbReference type="ARBA" id="ARBA00022884"/>
    </source>
</evidence>
<dbReference type="InterPro" id="IPR006145">
    <property type="entry name" value="PsdUridine_synth_RsuA/RluA"/>
</dbReference>
<feature type="region of interest" description="Disordered" evidence="6">
    <location>
        <begin position="269"/>
        <end position="407"/>
    </location>
</feature>
<evidence type="ECO:0000256" key="2">
    <source>
        <dbReference type="ARBA" id="ARBA00022552"/>
    </source>
</evidence>
<dbReference type="FunFam" id="3.30.70.1560:FF:000001">
    <property type="entry name" value="Pseudouridine synthase"/>
    <property type="match status" value="1"/>
</dbReference>
<feature type="domain" description="RNA-binding S4" evidence="7">
    <location>
        <begin position="16"/>
        <end position="73"/>
    </location>
</feature>
<dbReference type="InterPro" id="IPR000748">
    <property type="entry name" value="PsdUridine_synth_RsuA/RluB/E/F"/>
</dbReference>
<sequence>MSEQDKQDKEIGPAGEKLQKVLARIGVGSRRDVEAWIGEGRIKVNGVQATLGQRVDLHDAITVDGRVIKREEAAETVRRVIMYNKPDGEICTRDDPEGRPTVFDRLPRPKEGRWINIGRLDINTTGLLMFTTDGELANRLMHPSFEMDREYAVRVRGEVDDDMLARLKAGVVLEDGPARFTDIQQAPGGEGFNHWYHCVVMEGRNREVRRLWESQGLVVSRLKRVRFGPVFLNSDLPMGRWREMSQQEVDILSAEVGLKPVAMPQMTAKTKDKLERLQRQSSRPLGKGERVRQLRPAKDAVSADRPAREPRLADGERPARKPAESGRPARTPRPAIGGRGDNARGGNARGESPRSDSGRGTPVAERPSDMNKRPAKPKPSRPGIGLVDDKTPSGKRRGDGAEKRAKKPHMTVDGFAVGGNLAGCQVVVANAVDIGPLLQLAQRGLEVRAVIVAEAEGLALVHGVDQRRIQLRDALGLNAESVVEVVAVIFEQQGFLPLGRHHFLQLAYERRPLRPRIGQSRGVVEQDEKVGIGDGLCQFTDRGGVQRQGVEAKAIPRRRAFNNAIDDAAVFRGVGQKYLGSGHAGNGGVVLQVIQEMFDCAAVIHSALRCECSKQEGERVGRVRPSAVLERPHGGAKRHYGVGLHHLHSGIMSRCFKPIVQLQFFFESQFNCLHR</sequence>
<feature type="compositionally biased region" description="Basic and acidic residues" evidence="6">
    <location>
        <begin position="286"/>
        <end position="324"/>
    </location>
</feature>
<dbReference type="Gene3D" id="3.10.290.10">
    <property type="entry name" value="RNA-binding S4 domain"/>
    <property type="match status" value="1"/>
</dbReference>
<evidence type="ECO:0000256" key="4">
    <source>
        <dbReference type="ARBA" id="ARBA00023235"/>
    </source>
</evidence>
<evidence type="ECO:0000256" key="5">
    <source>
        <dbReference type="PROSITE-ProRule" id="PRU00182"/>
    </source>
</evidence>
<dbReference type="InterPro" id="IPR002942">
    <property type="entry name" value="S4_RNA-bd"/>
</dbReference>
<dbReference type="Gene3D" id="3.30.70.1560">
    <property type="entry name" value="Alpha-L RNA-binding motif"/>
    <property type="match status" value="1"/>
</dbReference>
<dbReference type="PROSITE" id="PS50889">
    <property type="entry name" value="S4"/>
    <property type="match status" value="1"/>
</dbReference>
<dbReference type="FunFam" id="3.10.290.10:FF:000003">
    <property type="entry name" value="Pseudouridine synthase"/>
    <property type="match status" value="1"/>
</dbReference>
<dbReference type="Gene3D" id="3.30.70.580">
    <property type="entry name" value="Pseudouridine synthase I, catalytic domain, N-terminal subdomain"/>
    <property type="match status" value="1"/>
</dbReference>
<reference evidence="8" key="1">
    <citation type="journal article" date="2019" name="Sci. Rep.">
        <title>Draft genome of Tanacetum cinerariifolium, the natural source of mosquito coil.</title>
        <authorList>
            <person name="Yamashiro T."/>
            <person name="Shiraishi A."/>
            <person name="Satake H."/>
            <person name="Nakayama K."/>
        </authorList>
    </citation>
    <scope>NUCLEOTIDE SEQUENCE</scope>
</reference>
<dbReference type="NCBIfam" id="TIGR00093">
    <property type="entry name" value="pseudouridine synthase"/>
    <property type="match status" value="1"/>
</dbReference>